<gene>
    <name evidence="4" type="ORF">AA0117_g9898</name>
</gene>
<protein>
    <recommendedName>
        <fullName evidence="3">Major facilitator superfamily (MFS) profile domain-containing protein</fullName>
    </recommendedName>
</protein>
<dbReference type="InterPro" id="IPR020846">
    <property type="entry name" value="MFS_dom"/>
</dbReference>
<organism evidence="4 5">
    <name type="scientific">Alternaria alternata</name>
    <name type="common">Alternaria rot fungus</name>
    <name type="synonym">Torula alternata</name>
    <dbReference type="NCBI Taxonomy" id="5599"/>
    <lineage>
        <taxon>Eukaryota</taxon>
        <taxon>Fungi</taxon>
        <taxon>Dikarya</taxon>
        <taxon>Ascomycota</taxon>
        <taxon>Pezizomycotina</taxon>
        <taxon>Dothideomycetes</taxon>
        <taxon>Pleosporomycetidae</taxon>
        <taxon>Pleosporales</taxon>
        <taxon>Pleosporineae</taxon>
        <taxon>Pleosporaceae</taxon>
        <taxon>Alternaria</taxon>
        <taxon>Alternaria sect. Alternaria</taxon>
        <taxon>Alternaria alternata complex</taxon>
    </lineage>
</organism>
<feature type="transmembrane region" description="Helical" evidence="2">
    <location>
        <begin position="586"/>
        <end position="604"/>
    </location>
</feature>
<feature type="transmembrane region" description="Helical" evidence="2">
    <location>
        <begin position="674"/>
        <end position="695"/>
    </location>
</feature>
<dbReference type="GO" id="GO:0016020">
    <property type="term" value="C:membrane"/>
    <property type="evidence" value="ECO:0007669"/>
    <property type="project" value="UniProtKB-SubCell"/>
</dbReference>
<evidence type="ECO:0000259" key="3">
    <source>
        <dbReference type="PROSITE" id="PS50850"/>
    </source>
</evidence>
<comment type="subcellular location">
    <subcellularLocation>
        <location evidence="1">Membrane</location>
        <topology evidence="1">Multi-pass membrane protein</topology>
    </subcellularLocation>
</comment>
<reference evidence="5" key="1">
    <citation type="journal article" date="2019" name="bioRxiv">
        <title>Genomics, evolutionary history and diagnostics of the Alternaria alternata species group including apple and Asian pear pathotypes.</title>
        <authorList>
            <person name="Armitage A.D."/>
            <person name="Cockerton H.M."/>
            <person name="Sreenivasaprasad S."/>
            <person name="Woodhall J.W."/>
            <person name="Lane C.R."/>
            <person name="Harrison R.J."/>
            <person name="Clarkson J.P."/>
        </authorList>
    </citation>
    <scope>NUCLEOTIDE SEQUENCE [LARGE SCALE GENOMIC DNA]</scope>
    <source>
        <strain evidence="5">FERA 1177</strain>
    </source>
</reference>
<name>A0A4Q4N7M4_ALTAL</name>
<dbReference type="PANTHER" id="PTHR22893">
    <property type="entry name" value="NADH OXIDOREDUCTASE-RELATED"/>
    <property type="match status" value="1"/>
</dbReference>
<feature type="transmembrane region" description="Helical" evidence="2">
    <location>
        <begin position="445"/>
        <end position="464"/>
    </location>
</feature>
<comment type="caution">
    <text evidence="4">The sequence shown here is derived from an EMBL/GenBank/DDBJ whole genome shotgun (WGS) entry which is preliminary data.</text>
</comment>
<dbReference type="CDD" id="cd02933">
    <property type="entry name" value="OYE_like_FMN"/>
    <property type="match status" value="1"/>
</dbReference>
<keyword evidence="2" id="KW-0812">Transmembrane</keyword>
<keyword evidence="2" id="KW-0472">Membrane</keyword>
<evidence type="ECO:0000313" key="4">
    <source>
        <dbReference type="EMBL" id="RYN71071.1"/>
    </source>
</evidence>
<dbReference type="PANTHER" id="PTHR22893:SF91">
    <property type="entry name" value="NADPH DEHYDROGENASE 2-RELATED"/>
    <property type="match status" value="1"/>
</dbReference>
<dbReference type="Pfam" id="PF07690">
    <property type="entry name" value="MFS_1"/>
    <property type="match status" value="2"/>
</dbReference>
<evidence type="ECO:0000313" key="5">
    <source>
        <dbReference type="Proteomes" id="UP000291422"/>
    </source>
</evidence>
<sequence length="740" mass="79416">MSAERLFQPLKVGSMELKNRIAMAPLTRFRVNDNHEILPMAAQYYGQRAVVPGTLLITEATLVSKQSGGYPNVPGIYTQAQIDAWKPVTKAVHDKGSYIYLQLWALGRVANKDFAQANDITIKSSSATSLGEGYATPKEMTVEEIKQSVSDYAQAAKNAIEAGFDGVEIHAANGYLIDQFLQDTCNKRTDSYGGSVENRSRFAVEVTQAVSEAVGADKTGIRLSPFSEFQGMKMQDPLPQFTDIMKRLDAFNLAYLHLVEARVAGNADVEGSDSLDPLLPHYSGKLLIAGGLKAEDATAPSAGQPVVDVPPNGGYGWVCVAAVATINGHTWGLNSAYAVFLAHYLSTSAFPGATPLQYAFIGGLSISQALIVSPVATLTTRRWGTRTTLFIGVGFETVSFIGASFASEIWHLFLSQGVCFGWGMGFLFVGSVGIAAQWFTTHRSLANGCCAAGSGLGGLIYSLAAQAMIRDIGLPWAFRTLAVIAFVVNSACALLIKDRNKQIGSSQLSFDYTLFAKPQFVGLLAFGFLSMLGYIVLLFSLPSYARTIGLSAQQGSIIGAVFNLGQALGRPPIGYFSDSIGRLNMAGSMTFLVGVFCLLIWIFAKSFGVLIFFSLVGGMVAGTFWATAAPVTTEVMGLRDLPSALSITWLVLVLPTTFSEPIGLEIVAFNGGSYTGAILFTGWMYIGAAVCLWMVRTWKIGEDEENAAAAAKGDVELTPAEAESFQRSSFVKRMFMIQKV</sequence>
<dbReference type="Proteomes" id="UP000291422">
    <property type="component" value="Unassembled WGS sequence"/>
</dbReference>
<keyword evidence="2" id="KW-1133">Transmembrane helix</keyword>
<dbReference type="GO" id="GO:0022857">
    <property type="term" value="F:transmembrane transporter activity"/>
    <property type="evidence" value="ECO:0007669"/>
    <property type="project" value="InterPro"/>
</dbReference>
<dbReference type="EMBL" id="PDXD01000035">
    <property type="protein sequence ID" value="RYN71071.1"/>
    <property type="molecule type" value="Genomic_DNA"/>
</dbReference>
<evidence type="ECO:0000256" key="1">
    <source>
        <dbReference type="ARBA" id="ARBA00004141"/>
    </source>
</evidence>
<dbReference type="GO" id="GO:0003959">
    <property type="term" value="F:NADPH dehydrogenase activity"/>
    <property type="evidence" value="ECO:0007669"/>
    <property type="project" value="TreeGrafter"/>
</dbReference>
<feature type="transmembrane region" description="Helical" evidence="2">
    <location>
        <begin position="356"/>
        <end position="376"/>
    </location>
</feature>
<dbReference type="InterPro" id="IPR036259">
    <property type="entry name" value="MFS_trans_sf"/>
</dbReference>
<feature type="domain" description="Major facilitator superfamily (MFS) profile" evidence="3">
    <location>
        <begin position="519"/>
        <end position="740"/>
    </location>
</feature>
<feature type="transmembrane region" description="Helical" evidence="2">
    <location>
        <begin position="388"/>
        <end position="407"/>
    </location>
</feature>
<dbReference type="AlphaFoldDB" id="A0A4Q4N7M4"/>
<dbReference type="GO" id="GO:0010181">
    <property type="term" value="F:FMN binding"/>
    <property type="evidence" value="ECO:0007669"/>
    <property type="project" value="InterPro"/>
</dbReference>
<dbReference type="Gene3D" id="3.20.20.70">
    <property type="entry name" value="Aldolase class I"/>
    <property type="match status" value="1"/>
</dbReference>
<dbReference type="InterPro" id="IPR013785">
    <property type="entry name" value="Aldolase_TIM"/>
</dbReference>
<dbReference type="InterPro" id="IPR011701">
    <property type="entry name" value="MFS"/>
</dbReference>
<feature type="transmembrane region" description="Helical" evidence="2">
    <location>
        <begin position="610"/>
        <end position="631"/>
    </location>
</feature>
<feature type="transmembrane region" description="Helical" evidence="2">
    <location>
        <begin position="476"/>
        <end position="496"/>
    </location>
</feature>
<dbReference type="Pfam" id="PF00724">
    <property type="entry name" value="Oxidored_FMN"/>
    <property type="match status" value="1"/>
</dbReference>
<dbReference type="InterPro" id="IPR001155">
    <property type="entry name" value="OxRdtase_FMN_N"/>
</dbReference>
<dbReference type="InterPro" id="IPR045247">
    <property type="entry name" value="Oye-like"/>
</dbReference>
<dbReference type="VEuPathDB" id="FungiDB:CC77DRAFT_1024573"/>
<proteinExistence type="predicted"/>
<dbReference type="Gene3D" id="1.20.1250.20">
    <property type="entry name" value="MFS general substrate transporter like domains"/>
    <property type="match status" value="2"/>
</dbReference>
<dbReference type="PROSITE" id="PS50850">
    <property type="entry name" value="MFS"/>
    <property type="match status" value="1"/>
</dbReference>
<feature type="transmembrane region" description="Helical" evidence="2">
    <location>
        <begin position="520"/>
        <end position="541"/>
    </location>
</feature>
<dbReference type="SUPFAM" id="SSF103473">
    <property type="entry name" value="MFS general substrate transporter"/>
    <property type="match status" value="1"/>
</dbReference>
<dbReference type="SUPFAM" id="SSF51395">
    <property type="entry name" value="FMN-linked oxidoreductases"/>
    <property type="match status" value="1"/>
</dbReference>
<feature type="transmembrane region" description="Helical" evidence="2">
    <location>
        <begin position="413"/>
        <end position="438"/>
    </location>
</feature>
<dbReference type="VEuPathDB" id="FungiDB:CC77DRAFT_950930"/>
<accession>A0A4Q4N7M4</accession>
<evidence type="ECO:0000256" key="2">
    <source>
        <dbReference type="SAM" id="Phobius"/>
    </source>
</evidence>